<feature type="transmembrane region" description="Helical" evidence="1">
    <location>
        <begin position="6"/>
        <end position="29"/>
    </location>
</feature>
<keyword evidence="1" id="KW-0812">Transmembrane</keyword>
<feature type="transmembrane region" description="Helical" evidence="1">
    <location>
        <begin position="114"/>
        <end position="135"/>
    </location>
</feature>
<dbReference type="EMBL" id="CP024768">
    <property type="protein sequence ID" value="QGY29712.1"/>
    <property type="molecule type" value="Genomic_DNA"/>
</dbReference>
<accession>A0A6B9FZI4</accession>
<dbReference type="AlphaFoldDB" id="A0A6B9FZI4"/>
<keyword evidence="1" id="KW-0472">Membrane</keyword>
<name>A0A6B9FZI4_PANCY</name>
<gene>
    <name evidence="2" type="ORF">CUN67_12535</name>
</gene>
<evidence type="ECO:0000313" key="2">
    <source>
        <dbReference type="EMBL" id="QGY29712.1"/>
    </source>
</evidence>
<evidence type="ECO:0000313" key="3">
    <source>
        <dbReference type="Proteomes" id="UP000502005"/>
    </source>
</evidence>
<evidence type="ECO:0000256" key="1">
    <source>
        <dbReference type="SAM" id="Phobius"/>
    </source>
</evidence>
<dbReference type="RefSeq" id="WP_208715642.1">
    <property type="nucleotide sequence ID" value="NZ_CP024768.1"/>
</dbReference>
<reference evidence="2 3" key="1">
    <citation type="submission" date="2017-11" db="EMBL/GenBank/DDBJ databases">
        <title>Genome sequence of Pantoea cypripedii NE1.</title>
        <authorList>
            <person name="Nascimento F.X."/>
        </authorList>
    </citation>
    <scope>NUCLEOTIDE SEQUENCE [LARGE SCALE GENOMIC DNA]</scope>
    <source>
        <strain evidence="2 3">NE1</strain>
    </source>
</reference>
<dbReference type="Proteomes" id="UP000502005">
    <property type="component" value="Chromosome"/>
</dbReference>
<sequence length="137" mass="16331">MISYDVLFYLQIFLLLLAFGIHLYGVFLFKKNSSSYDDLIKEFHNKGLQLDVMTNIASHFGGFFNEFKIMYFTRLYYGKKWYYKKNELVSIETYRFIQGLPEGRIGWIINLHRINMLAFSIAGGFVVVALIWRFLYF</sequence>
<organism evidence="2 3">
    <name type="scientific">Pantoea cypripedii</name>
    <name type="common">Pectobacterium cypripedii</name>
    <name type="synonym">Erwinia cypripedii</name>
    <dbReference type="NCBI Taxonomy" id="55209"/>
    <lineage>
        <taxon>Bacteria</taxon>
        <taxon>Pseudomonadati</taxon>
        <taxon>Pseudomonadota</taxon>
        <taxon>Gammaproteobacteria</taxon>
        <taxon>Enterobacterales</taxon>
        <taxon>Erwiniaceae</taxon>
        <taxon>Pantoea</taxon>
    </lineage>
</organism>
<keyword evidence="1" id="KW-1133">Transmembrane helix</keyword>
<protein>
    <submittedName>
        <fullName evidence="2">Uncharacterized protein</fullName>
    </submittedName>
</protein>
<proteinExistence type="predicted"/>